<dbReference type="InterPro" id="IPR016032">
    <property type="entry name" value="Sig_transdc_resp-reg_C-effctor"/>
</dbReference>
<dbReference type="OrthoDB" id="9808843at2"/>
<dbReference type="RefSeq" id="WP_025409145.1">
    <property type="nucleotide sequence ID" value="NZ_CP007127.1"/>
</dbReference>
<dbReference type="EMBL" id="CP007128">
    <property type="protein sequence ID" value="AHG87575.1"/>
    <property type="molecule type" value="Genomic_DNA"/>
</dbReference>
<dbReference type="EMBL" id="CP007127">
    <property type="protein sequence ID" value="AHG87554.1"/>
    <property type="molecule type" value="Genomic_DNA"/>
</dbReference>
<dbReference type="InParanoid" id="W0RB84"/>
<feature type="compositionally biased region" description="Basic residues" evidence="1">
    <location>
        <begin position="88"/>
        <end position="99"/>
    </location>
</feature>
<dbReference type="Gene3D" id="1.10.10.10">
    <property type="entry name" value="Winged helix-like DNA-binding domain superfamily/Winged helix DNA-binding domain"/>
    <property type="match status" value="1"/>
</dbReference>
<dbReference type="GO" id="GO:0003677">
    <property type="term" value="F:DNA binding"/>
    <property type="evidence" value="ECO:0007669"/>
    <property type="project" value="InterPro"/>
</dbReference>
<dbReference type="KEGG" id="gba:J421_0038"/>
<dbReference type="AlphaFoldDB" id="W0RB84"/>
<reference evidence="4" key="1">
    <citation type="submission" date="2013-12" db="EMBL/GenBank/DDBJ databases">
        <authorList>
            <person name="DeBruyn J.M."/>
            <person name="Radosevich M."/>
            <person name="Wommack K.Eric."/>
            <person name="Polson S."/>
            <person name="Hauser L.J."/>
            <person name="Fawaz M.N."/>
            <person name="Korlach J."/>
            <person name="Tsai Y.-C."/>
        </authorList>
    </citation>
    <scope>NUCLEOTIDE SEQUENCE</scope>
    <source>
        <strain evidence="4">KBS708</strain>
    </source>
</reference>
<dbReference type="Proteomes" id="UP000019151">
    <property type="component" value="Extrachromosomal Element ECE"/>
</dbReference>
<gene>
    <name evidence="3" type="ORF">J421_0016</name>
    <name evidence="4" type="ORF">J421_0038</name>
</gene>
<dbReference type="STRING" id="861299.J421_0016"/>
<protein>
    <recommendedName>
        <fullName evidence="2">HTH luxR-type domain-containing protein</fullName>
    </recommendedName>
</protein>
<evidence type="ECO:0000313" key="4">
    <source>
        <dbReference type="EMBL" id="AHG87575.1"/>
    </source>
</evidence>
<reference evidence="4 5" key="2">
    <citation type="journal article" date="2014" name="Genome Announc.">
        <title>Genome Sequence and Methylome of Soil Bacterium Gemmatirosa kalamazoonensis KBS708T, a Member of the Rarely Cultivated Gemmatimonadetes Phylum.</title>
        <authorList>
            <person name="Debruyn J.M."/>
            <person name="Radosevich M."/>
            <person name="Wommack K.E."/>
            <person name="Polson S.W."/>
            <person name="Hauser L.J."/>
            <person name="Fawaz M.N."/>
            <person name="Korlach J."/>
            <person name="Tsai Y.C."/>
        </authorList>
    </citation>
    <scope>NUCLEOTIDE SEQUENCE [LARGE SCALE GENOMIC DNA]</scope>
    <source>
        <strain evidence="4 5">KBS708</strain>
    </source>
</reference>
<dbReference type="GO" id="GO:0006355">
    <property type="term" value="P:regulation of DNA-templated transcription"/>
    <property type="evidence" value="ECO:0007669"/>
    <property type="project" value="InterPro"/>
</dbReference>
<feature type="domain" description="HTH luxR-type" evidence="2">
    <location>
        <begin position="12"/>
        <end position="52"/>
    </location>
</feature>
<accession>W0RB84</accession>
<name>W0RB84_9BACT</name>
<dbReference type="SUPFAM" id="SSF46894">
    <property type="entry name" value="C-terminal effector domain of the bipartite response regulators"/>
    <property type="match status" value="1"/>
</dbReference>
<proteinExistence type="predicted"/>
<dbReference type="InterPro" id="IPR036388">
    <property type="entry name" value="WH-like_DNA-bd_sf"/>
</dbReference>
<dbReference type="InterPro" id="IPR000792">
    <property type="entry name" value="Tscrpt_reg_LuxR_C"/>
</dbReference>
<dbReference type="HOGENOM" id="CLU_2034708_0_0_0"/>
<sequence>MPTRAVVELRRPLTPAQTRVLELLVEAPGYKIIADTLGCSKRTVREHIAAIAATLPEDFAPSGQPKERATLYAMRVWALEQIARARAARRGRRRQHVKKSPAESSNLYRASRLVPLSRGPP</sequence>
<keyword evidence="5" id="KW-1185">Reference proteome</keyword>
<dbReference type="Proteomes" id="UP000019151">
    <property type="component" value="Chromosome"/>
</dbReference>
<evidence type="ECO:0000256" key="1">
    <source>
        <dbReference type="SAM" id="MobiDB-lite"/>
    </source>
</evidence>
<feature type="region of interest" description="Disordered" evidence="1">
    <location>
        <begin position="88"/>
        <end position="121"/>
    </location>
</feature>
<evidence type="ECO:0000313" key="3">
    <source>
        <dbReference type="EMBL" id="AHG87554.1"/>
    </source>
</evidence>
<evidence type="ECO:0000259" key="2">
    <source>
        <dbReference type="Pfam" id="PF00196"/>
    </source>
</evidence>
<dbReference type="Pfam" id="PF00196">
    <property type="entry name" value="GerE"/>
    <property type="match status" value="1"/>
</dbReference>
<organism evidence="4 5">
    <name type="scientific">Gemmatirosa kalamazoonensis</name>
    <dbReference type="NCBI Taxonomy" id="861299"/>
    <lineage>
        <taxon>Bacteria</taxon>
        <taxon>Pseudomonadati</taxon>
        <taxon>Gemmatimonadota</taxon>
        <taxon>Gemmatimonadia</taxon>
        <taxon>Gemmatimonadales</taxon>
        <taxon>Gemmatimonadaceae</taxon>
        <taxon>Gemmatirosa</taxon>
    </lineage>
</organism>
<evidence type="ECO:0000313" key="5">
    <source>
        <dbReference type="Proteomes" id="UP000019151"/>
    </source>
</evidence>